<evidence type="ECO:0000256" key="9">
    <source>
        <dbReference type="ARBA" id="ARBA00022741"/>
    </source>
</evidence>
<name>A0A829YMJ5_9GAMM</name>
<evidence type="ECO:0000256" key="1">
    <source>
        <dbReference type="ARBA" id="ARBA00001206"/>
    </source>
</evidence>
<dbReference type="SUPFAM" id="SSF53067">
    <property type="entry name" value="Actin-like ATPase domain"/>
    <property type="match status" value="2"/>
</dbReference>
<keyword evidence="18" id="KW-1185">Reference proteome</keyword>
<dbReference type="RefSeq" id="WP_161815540.1">
    <property type="nucleotide sequence ID" value="NZ_BLJN01000007.1"/>
</dbReference>
<evidence type="ECO:0000256" key="14">
    <source>
        <dbReference type="ARBA" id="ARBA00038036"/>
    </source>
</evidence>
<gene>
    <name evidence="16 17" type="primary">coaX</name>
    <name evidence="17" type="ORF">GCM10011487_59280</name>
</gene>
<dbReference type="Proteomes" id="UP000445000">
    <property type="component" value="Unassembled WGS sequence"/>
</dbReference>
<evidence type="ECO:0000256" key="12">
    <source>
        <dbReference type="ARBA" id="ARBA00022958"/>
    </source>
</evidence>
<dbReference type="EMBL" id="BLJN01000007">
    <property type="protein sequence ID" value="GFE83928.1"/>
    <property type="molecule type" value="Genomic_DNA"/>
</dbReference>
<comment type="cofactor">
    <cofactor evidence="2">
        <name>K(+)</name>
        <dbReference type="ChEBI" id="CHEBI:29103"/>
    </cofactor>
</comment>
<evidence type="ECO:0000256" key="2">
    <source>
        <dbReference type="ARBA" id="ARBA00001958"/>
    </source>
</evidence>
<evidence type="ECO:0000256" key="4">
    <source>
        <dbReference type="ARBA" id="ARBA00005225"/>
    </source>
</evidence>
<evidence type="ECO:0000313" key="17">
    <source>
        <dbReference type="EMBL" id="GFE83928.1"/>
    </source>
</evidence>
<evidence type="ECO:0000313" key="18">
    <source>
        <dbReference type="Proteomes" id="UP000445000"/>
    </source>
</evidence>
<feature type="binding site" evidence="16">
    <location>
        <begin position="6"/>
        <end position="13"/>
    </location>
    <ligand>
        <name>ATP</name>
        <dbReference type="ChEBI" id="CHEBI:30616"/>
    </ligand>
</feature>
<comment type="pathway">
    <text evidence="4 16">Cofactor biosynthesis; coenzyme A biosynthesis; CoA from (R)-pantothenate: step 1/5.</text>
</comment>
<sequence length="254" mass="26724">MLLLIDIGNTRIKWARFDERGMGPQSAAVHSNWTPDDFVQQILSSGPRAERVWIANVGGKRLGELAHTAVATTWRIEPRFVHSPAAQAGIRNAYPEPAKLGVDRWLCLLGGRALEPRSLCVVSVGTAMTIDGLDAGGQHLGGVIVPGPELMVSSLLKNTSDIAQRAAGGQAREALFADNTLGAIQQGAIQALAALTERAMETLEQQLGEPPVLLLTGGAAARLQGSIRSPGREIPDLVLRGLAVVAALPESSAA</sequence>
<dbReference type="AlphaFoldDB" id="A0A829YMJ5"/>
<comment type="subunit">
    <text evidence="5 16">Homodimer.</text>
</comment>
<evidence type="ECO:0000256" key="11">
    <source>
        <dbReference type="ARBA" id="ARBA00022840"/>
    </source>
</evidence>
<feature type="binding site" evidence="16">
    <location>
        <begin position="101"/>
        <end position="104"/>
    </location>
    <ligand>
        <name>substrate</name>
    </ligand>
</feature>
<comment type="caution">
    <text evidence="17">The sequence shown here is derived from an EMBL/GenBank/DDBJ whole genome shotgun (WGS) entry which is preliminary data.</text>
</comment>
<dbReference type="InterPro" id="IPR043129">
    <property type="entry name" value="ATPase_NBD"/>
</dbReference>
<keyword evidence="13 16" id="KW-0173">Coenzyme A biosynthesis</keyword>
<dbReference type="HAMAP" id="MF_01274">
    <property type="entry name" value="Pantothen_kinase_3"/>
    <property type="match status" value="1"/>
</dbReference>
<evidence type="ECO:0000256" key="3">
    <source>
        <dbReference type="ARBA" id="ARBA00004496"/>
    </source>
</evidence>
<accession>A0A829YMJ5</accession>
<comment type="caution">
    <text evidence="16">Lacks conserved residue(s) required for the propagation of feature annotation.</text>
</comment>
<dbReference type="GO" id="GO:0005524">
    <property type="term" value="F:ATP binding"/>
    <property type="evidence" value="ECO:0007669"/>
    <property type="project" value="UniProtKB-UniRule"/>
</dbReference>
<organism evidence="17 18">
    <name type="scientific">Steroidobacter agaridevorans</name>
    <dbReference type="NCBI Taxonomy" id="2695856"/>
    <lineage>
        <taxon>Bacteria</taxon>
        <taxon>Pseudomonadati</taxon>
        <taxon>Pseudomonadota</taxon>
        <taxon>Gammaproteobacteria</taxon>
        <taxon>Steroidobacterales</taxon>
        <taxon>Steroidobacteraceae</taxon>
        <taxon>Steroidobacter</taxon>
    </lineage>
</organism>
<dbReference type="PANTHER" id="PTHR34265:SF1">
    <property type="entry name" value="TYPE III PANTOTHENATE KINASE"/>
    <property type="match status" value="1"/>
</dbReference>
<evidence type="ECO:0000256" key="6">
    <source>
        <dbReference type="ARBA" id="ARBA00012102"/>
    </source>
</evidence>
<comment type="similarity">
    <text evidence="14 16">Belongs to the type III pantothenate kinase family.</text>
</comment>
<evidence type="ECO:0000256" key="10">
    <source>
        <dbReference type="ARBA" id="ARBA00022777"/>
    </source>
</evidence>
<feature type="active site" description="Proton acceptor" evidence="16">
    <location>
        <position position="103"/>
    </location>
</feature>
<feature type="binding site" evidence="16">
    <location>
        <position position="180"/>
    </location>
    <ligand>
        <name>substrate</name>
    </ligand>
</feature>
<dbReference type="CDD" id="cd24015">
    <property type="entry name" value="ASKHA_NBD_PanK-III"/>
    <property type="match status" value="1"/>
</dbReference>
<dbReference type="Pfam" id="PF03309">
    <property type="entry name" value="Pan_kinase"/>
    <property type="match status" value="1"/>
</dbReference>
<keyword evidence="7 16" id="KW-0963">Cytoplasm</keyword>
<dbReference type="InterPro" id="IPR004619">
    <property type="entry name" value="Type_III_PanK"/>
</dbReference>
<keyword evidence="12 16" id="KW-0630">Potassium</keyword>
<evidence type="ECO:0000256" key="7">
    <source>
        <dbReference type="ARBA" id="ARBA00022490"/>
    </source>
</evidence>
<comment type="function">
    <text evidence="16">Catalyzes the phosphorylation of pantothenate (Pan), the first step in CoA biosynthesis.</text>
</comment>
<evidence type="ECO:0000256" key="16">
    <source>
        <dbReference type="HAMAP-Rule" id="MF_01274"/>
    </source>
</evidence>
<protein>
    <recommendedName>
        <fullName evidence="15 16">Type III pantothenate kinase</fullName>
        <ecNumber evidence="6 16">2.7.1.33</ecNumber>
    </recommendedName>
    <alternativeName>
        <fullName evidence="16">PanK-III</fullName>
    </alternativeName>
    <alternativeName>
        <fullName evidence="16">Pantothenic acid kinase</fullName>
    </alternativeName>
</protein>
<reference evidence="18" key="1">
    <citation type="submission" date="2020-01" db="EMBL/GenBank/DDBJ databases">
        <title>'Steroidobacter agaridevorans' sp. nov., agar-degrading bacteria isolated from rhizosphere soils.</title>
        <authorList>
            <person name="Ikenaga M."/>
            <person name="Kataoka M."/>
            <person name="Murouchi A."/>
            <person name="Katsuragi S."/>
            <person name="Sakai M."/>
        </authorList>
    </citation>
    <scope>NUCLEOTIDE SEQUENCE [LARGE SCALE GENOMIC DNA]</scope>
    <source>
        <strain evidence="18">YU21-B</strain>
    </source>
</reference>
<evidence type="ECO:0000256" key="8">
    <source>
        <dbReference type="ARBA" id="ARBA00022679"/>
    </source>
</evidence>
<dbReference type="NCBIfam" id="TIGR00671">
    <property type="entry name" value="baf"/>
    <property type="match status" value="1"/>
</dbReference>
<evidence type="ECO:0000256" key="5">
    <source>
        <dbReference type="ARBA" id="ARBA00011738"/>
    </source>
</evidence>
<dbReference type="Gene3D" id="3.30.420.40">
    <property type="match status" value="2"/>
</dbReference>
<evidence type="ECO:0000256" key="15">
    <source>
        <dbReference type="ARBA" id="ARBA00040883"/>
    </source>
</evidence>
<keyword evidence="10 16" id="KW-0418">Kinase</keyword>
<dbReference type="UniPathway" id="UPA00241">
    <property type="reaction ID" value="UER00352"/>
</dbReference>
<proteinExistence type="inferred from homology"/>
<comment type="catalytic activity">
    <reaction evidence="1 16">
        <text>(R)-pantothenate + ATP = (R)-4'-phosphopantothenate + ADP + H(+)</text>
        <dbReference type="Rhea" id="RHEA:16373"/>
        <dbReference type="ChEBI" id="CHEBI:10986"/>
        <dbReference type="ChEBI" id="CHEBI:15378"/>
        <dbReference type="ChEBI" id="CHEBI:29032"/>
        <dbReference type="ChEBI" id="CHEBI:30616"/>
        <dbReference type="ChEBI" id="CHEBI:456216"/>
        <dbReference type="EC" id="2.7.1.33"/>
    </reaction>
</comment>
<keyword evidence="8 16" id="KW-0808">Transferase</keyword>
<comment type="cofactor">
    <cofactor evidence="16">
        <name>NH4(+)</name>
        <dbReference type="ChEBI" id="CHEBI:28938"/>
    </cofactor>
    <cofactor evidence="16">
        <name>K(+)</name>
        <dbReference type="ChEBI" id="CHEBI:29103"/>
    </cofactor>
    <text evidence="16">A monovalent cation. Ammonium or potassium.</text>
</comment>
<feature type="binding site" evidence="16">
    <location>
        <position position="94"/>
    </location>
    <ligand>
        <name>substrate</name>
    </ligand>
</feature>
<dbReference type="EC" id="2.7.1.33" evidence="6 16"/>
<dbReference type="GO" id="GO:0004594">
    <property type="term" value="F:pantothenate kinase activity"/>
    <property type="evidence" value="ECO:0007669"/>
    <property type="project" value="UniProtKB-UniRule"/>
</dbReference>
<evidence type="ECO:0000256" key="13">
    <source>
        <dbReference type="ARBA" id="ARBA00022993"/>
    </source>
</evidence>
<keyword evidence="9 16" id="KW-0547">Nucleotide-binding</keyword>
<comment type="subcellular location">
    <subcellularLocation>
        <location evidence="3 16">Cytoplasm</location>
    </subcellularLocation>
</comment>
<dbReference type="GO" id="GO:0005737">
    <property type="term" value="C:cytoplasm"/>
    <property type="evidence" value="ECO:0007669"/>
    <property type="project" value="UniProtKB-SubCell"/>
</dbReference>
<dbReference type="GO" id="GO:0015937">
    <property type="term" value="P:coenzyme A biosynthetic process"/>
    <property type="evidence" value="ECO:0007669"/>
    <property type="project" value="UniProtKB-UniRule"/>
</dbReference>
<dbReference type="PANTHER" id="PTHR34265">
    <property type="entry name" value="TYPE III PANTOTHENATE KINASE"/>
    <property type="match status" value="1"/>
</dbReference>
<keyword evidence="11 16" id="KW-0067">ATP-binding</keyword>
<feature type="binding site" evidence="16">
    <location>
        <position position="126"/>
    </location>
    <ligand>
        <name>ATP</name>
        <dbReference type="ChEBI" id="CHEBI:30616"/>
    </ligand>
</feature>